<dbReference type="Pfam" id="PF00196">
    <property type="entry name" value="GerE"/>
    <property type="match status" value="1"/>
</dbReference>
<sequence length="861" mass="93555">MMLTEREHEFGELETRAADARAGRGGAMLVCGESGGGKTSFVESFIRELDAEVRVLWGACDPLSTPRPLGPLHDLADQFDPTTQLLLRNSDQPFDIFAAVFDDLRAEPTIVVLDDLHWADQATIDLFRFLLRRAPQTNLFLIGIARDDEVGVTHPLRGLLGDVARSPHARSLTLPPLSLHAVTRLVGDRSVDPAWLHRVTGGNAFFVCEMLDHRTGELPTTVRDAILARTAGLDSASWDLLNLLTCAPGAIADHLLADLGVTMSALRALDDAKLIRRNDRGVAFRHDLCRLAITSVIPPGAEPELHRRFINAHHASSNPDPAVITHHALGAGNRSLITQAATDAGRAAARTGAHTQATEFFRIALDQGGIQHHIEAEVLELLAAEYYLTDRLDDAIDACRRAMVLREAMRADTAVSANHHALAVYEWYNANRAVAEEHVAAAIAGLDGNSGPDEPTKLAQLGHAFALQAFLAVQSSRLDTAAQLLERAGEIAAKAGDPTLVVRVELILGFCAILSGRQVARNGLLEILTGGPRHIDEIYSSGYTNLTYFDVEQRRLDAATDLLDVSIPLMVEHDLPVCHVVQLGSRSRLKLLVGDWSGALADSDLVLGKRSAPLARTWPLLIRALVSLRRIGDDLGGLDEAWHLAWRFGEPVRLIPVASAIVEKTWLTGMADDRLDQCRSLLDSSPAVGLEWTRGDLAMWLYRIGDCVEPGSVAPPYRLLLDGQHQAAGESFEKLSTPYDAAHAFVDSGDAALARRALDILDRLGADAVAAKVRYDLRARGATAVPAPRRATTLANPAGLTTRQIEVLRLLESGLTNAELAEQLYLSVKTVDHHVSAILNKLQVTGRREAVRRARETGILQ</sequence>
<comment type="caution">
    <text evidence="4">The sequence shown here is derived from an EMBL/GenBank/DDBJ whole genome shotgun (WGS) entry which is preliminary data.</text>
</comment>
<dbReference type="PANTHER" id="PTHR16305">
    <property type="entry name" value="TESTICULAR SOLUBLE ADENYLYL CYCLASE"/>
    <property type="match status" value="1"/>
</dbReference>
<name>A0A848KEJ9_9NOCA</name>
<dbReference type="Gene3D" id="3.40.50.300">
    <property type="entry name" value="P-loop containing nucleotide triphosphate hydrolases"/>
    <property type="match status" value="1"/>
</dbReference>
<dbReference type="GO" id="GO:0004016">
    <property type="term" value="F:adenylate cyclase activity"/>
    <property type="evidence" value="ECO:0007669"/>
    <property type="project" value="TreeGrafter"/>
</dbReference>
<dbReference type="GO" id="GO:0003677">
    <property type="term" value="F:DNA binding"/>
    <property type="evidence" value="ECO:0007669"/>
    <property type="project" value="InterPro"/>
</dbReference>
<dbReference type="GO" id="GO:0006355">
    <property type="term" value="P:regulation of DNA-templated transcription"/>
    <property type="evidence" value="ECO:0007669"/>
    <property type="project" value="InterPro"/>
</dbReference>
<reference evidence="4 5" key="1">
    <citation type="submission" date="2019-05" db="EMBL/GenBank/DDBJ databases">
        <authorList>
            <person name="Lee S.D."/>
        </authorList>
    </citation>
    <scope>NUCLEOTIDE SEQUENCE [LARGE SCALE GENOMIC DNA]</scope>
    <source>
        <strain evidence="4 5">YC2-7</strain>
    </source>
</reference>
<dbReference type="PANTHER" id="PTHR16305:SF28">
    <property type="entry name" value="GUANYLATE CYCLASE DOMAIN-CONTAINING PROTEIN"/>
    <property type="match status" value="1"/>
</dbReference>
<dbReference type="CDD" id="cd06170">
    <property type="entry name" value="LuxR_C_like"/>
    <property type="match status" value="1"/>
</dbReference>
<dbReference type="PROSITE" id="PS50043">
    <property type="entry name" value="HTH_LUXR_2"/>
    <property type="match status" value="1"/>
</dbReference>
<evidence type="ECO:0000259" key="3">
    <source>
        <dbReference type="PROSITE" id="PS50043"/>
    </source>
</evidence>
<accession>A0A848KEJ9</accession>
<evidence type="ECO:0000256" key="1">
    <source>
        <dbReference type="ARBA" id="ARBA00022741"/>
    </source>
</evidence>
<dbReference type="Gene3D" id="1.25.40.10">
    <property type="entry name" value="Tetratricopeptide repeat domain"/>
    <property type="match status" value="1"/>
</dbReference>
<keyword evidence="5" id="KW-1185">Reference proteome</keyword>
<evidence type="ECO:0000313" key="5">
    <source>
        <dbReference type="Proteomes" id="UP000535543"/>
    </source>
</evidence>
<dbReference type="InterPro" id="IPR000792">
    <property type="entry name" value="Tscrpt_reg_LuxR_C"/>
</dbReference>
<keyword evidence="1" id="KW-0547">Nucleotide-binding</keyword>
<dbReference type="SUPFAM" id="SSF46894">
    <property type="entry name" value="C-terminal effector domain of the bipartite response regulators"/>
    <property type="match status" value="1"/>
</dbReference>
<dbReference type="InterPro" id="IPR036388">
    <property type="entry name" value="WH-like_DNA-bd_sf"/>
</dbReference>
<dbReference type="AlphaFoldDB" id="A0A848KEJ9"/>
<dbReference type="SMART" id="SM00421">
    <property type="entry name" value="HTH_LUXR"/>
    <property type="match status" value="1"/>
</dbReference>
<dbReference type="InterPro" id="IPR016032">
    <property type="entry name" value="Sig_transdc_resp-reg_C-effctor"/>
</dbReference>
<dbReference type="InterPro" id="IPR027417">
    <property type="entry name" value="P-loop_NTPase"/>
</dbReference>
<dbReference type="Pfam" id="PF13191">
    <property type="entry name" value="AAA_16"/>
    <property type="match status" value="1"/>
</dbReference>
<gene>
    <name evidence="4" type="ORF">FGL95_19595</name>
</gene>
<keyword evidence="2" id="KW-0067">ATP-binding</keyword>
<dbReference type="PRINTS" id="PR00038">
    <property type="entry name" value="HTHLUXR"/>
</dbReference>
<dbReference type="InterPro" id="IPR041664">
    <property type="entry name" value="AAA_16"/>
</dbReference>
<feature type="domain" description="HTH luxR-type" evidence="3">
    <location>
        <begin position="793"/>
        <end position="858"/>
    </location>
</feature>
<dbReference type="EMBL" id="VCQU01000007">
    <property type="protein sequence ID" value="NMN97245.1"/>
    <property type="molecule type" value="Genomic_DNA"/>
</dbReference>
<dbReference type="Proteomes" id="UP000535543">
    <property type="component" value="Unassembled WGS sequence"/>
</dbReference>
<protein>
    <submittedName>
        <fullName evidence="4">LuxR family transcriptional regulator</fullName>
    </submittedName>
</protein>
<dbReference type="Gene3D" id="1.10.10.10">
    <property type="entry name" value="Winged helix-like DNA-binding domain superfamily/Winged helix DNA-binding domain"/>
    <property type="match status" value="1"/>
</dbReference>
<evidence type="ECO:0000256" key="2">
    <source>
        <dbReference type="ARBA" id="ARBA00022840"/>
    </source>
</evidence>
<dbReference type="InterPro" id="IPR011990">
    <property type="entry name" value="TPR-like_helical_dom_sf"/>
</dbReference>
<evidence type="ECO:0000313" key="4">
    <source>
        <dbReference type="EMBL" id="NMN97245.1"/>
    </source>
</evidence>
<dbReference type="SUPFAM" id="SSF52540">
    <property type="entry name" value="P-loop containing nucleoside triphosphate hydrolases"/>
    <property type="match status" value="1"/>
</dbReference>
<dbReference type="GO" id="GO:0005737">
    <property type="term" value="C:cytoplasm"/>
    <property type="evidence" value="ECO:0007669"/>
    <property type="project" value="TreeGrafter"/>
</dbReference>
<reference evidence="4 5" key="2">
    <citation type="submission" date="2020-06" db="EMBL/GenBank/DDBJ databases">
        <title>Antribacter stalactiti gen. nov., sp. nov., a new member of the family Nacardiaceae isolated from a cave.</title>
        <authorList>
            <person name="Kim I.S."/>
        </authorList>
    </citation>
    <scope>NUCLEOTIDE SEQUENCE [LARGE SCALE GENOMIC DNA]</scope>
    <source>
        <strain evidence="4 5">YC2-7</strain>
    </source>
</reference>
<organism evidence="4 5">
    <name type="scientific">Antrihabitans stalactiti</name>
    <dbReference type="NCBI Taxonomy" id="2584121"/>
    <lineage>
        <taxon>Bacteria</taxon>
        <taxon>Bacillati</taxon>
        <taxon>Actinomycetota</taxon>
        <taxon>Actinomycetes</taxon>
        <taxon>Mycobacteriales</taxon>
        <taxon>Nocardiaceae</taxon>
        <taxon>Antrihabitans</taxon>
    </lineage>
</organism>
<proteinExistence type="predicted"/>
<dbReference type="GO" id="GO:0005524">
    <property type="term" value="F:ATP binding"/>
    <property type="evidence" value="ECO:0007669"/>
    <property type="project" value="UniProtKB-KW"/>
</dbReference>